<accession>A0A5P2DCT0</accession>
<sequence>MKELAGDGVPVTVTCRVLKLARQPYYRWLGKPVTDAVLEEAYRANALFAAHREDPEFGYRFLAGEARSTGAAMADRTAWRMSHGAGALAASYSSAMPKTLPHPGHSAWPNRCVRPQASRCWPSRTADSCNILPVPVSSCKTAGRRGTWWTSPRCQSRIEE</sequence>
<evidence type="ECO:0000313" key="2">
    <source>
        <dbReference type="Proteomes" id="UP000325211"/>
    </source>
</evidence>
<reference evidence="1 2" key="1">
    <citation type="submission" date="2018-05" db="EMBL/GenBank/DDBJ databases">
        <title>Streptomyces venezuelae.</title>
        <authorList>
            <person name="Kim W."/>
            <person name="Lee N."/>
            <person name="Cho B.-K."/>
        </authorList>
    </citation>
    <scope>NUCLEOTIDE SEQUENCE [LARGE SCALE GENOMIC DNA]</scope>
    <source>
        <strain evidence="1 2">ATCC 21782</strain>
    </source>
</reference>
<dbReference type="Proteomes" id="UP000325211">
    <property type="component" value="Chromosome"/>
</dbReference>
<organism evidence="1 2">
    <name type="scientific">Streptomyces venezuelae</name>
    <dbReference type="NCBI Taxonomy" id="54571"/>
    <lineage>
        <taxon>Bacteria</taxon>
        <taxon>Bacillati</taxon>
        <taxon>Actinomycetota</taxon>
        <taxon>Actinomycetes</taxon>
        <taxon>Kitasatosporales</taxon>
        <taxon>Streptomycetaceae</taxon>
        <taxon>Streptomyces</taxon>
    </lineage>
</organism>
<evidence type="ECO:0008006" key="3">
    <source>
        <dbReference type="Google" id="ProtNLM"/>
    </source>
</evidence>
<gene>
    <name evidence="1" type="ORF">DEJ50_32845</name>
</gene>
<dbReference type="OrthoDB" id="4330255at2"/>
<dbReference type="AlphaFoldDB" id="A0A5P2DCT0"/>
<name>A0A5P2DCT0_STRVZ</name>
<dbReference type="EMBL" id="CP029190">
    <property type="protein sequence ID" value="QES51918.1"/>
    <property type="molecule type" value="Genomic_DNA"/>
</dbReference>
<proteinExistence type="predicted"/>
<evidence type="ECO:0000313" key="1">
    <source>
        <dbReference type="EMBL" id="QES51918.1"/>
    </source>
</evidence>
<protein>
    <recommendedName>
        <fullName evidence="3">Integrase</fullName>
    </recommendedName>
</protein>